<evidence type="ECO:0000313" key="3">
    <source>
        <dbReference type="Proteomes" id="UP000011115"/>
    </source>
</evidence>
<reference evidence="3" key="1">
    <citation type="journal article" date="2011" name="Nature">
        <title>Genome sequence and analysis of the tuber crop potato.</title>
        <authorList>
            <consortium name="The Potato Genome Sequencing Consortium"/>
        </authorList>
    </citation>
    <scope>NUCLEOTIDE SEQUENCE [LARGE SCALE GENOMIC DNA]</scope>
    <source>
        <strain evidence="3">cv. DM1-3 516 R44</strain>
    </source>
</reference>
<dbReference type="HOGENOM" id="CLU_066978_0_0_1"/>
<proteinExistence type="predicted"/>
<protein>
    <recommendedName>
        <fullName evidence="1">Putative plant transposon protein domain-containing protein</fullName>
    </recommendedName>
</protein>
<dbReference type="Proteomes" id="UP000011115">
    <property type="component" value="Unassembled WGS sequence"/>
</dbReference>
<keyword evidence="3" id="KW-1185">Reference proteome</keyword>
<dbReference type="GO" id="GO:0009579">
    <property type="term" value="C:thylakoid"/>
    <property type="evidence" value="ECO:0000318"/>
    <property type="project" value="GO_Central"/>
</dbReference>
<evidence type="ECO:0000259" key="1">
    <source>
        <dbReference type="Pfam" id="PF20167"/>
    </source>
</evidence>
<feature type="domain" description="Putative plant transposon protein" evidence="1">
    <location>
        <begin position="133"/>
        <end position="266"/>
    </location>
</feature>
<sequence length="355" mass="39873">MNMAEQSNGKFVGMSQGVQKELTLTSLASQLNELTTKLSEVEVQCNNKGRYIPLMRGGSLEMGEKIVSRTHFKSFSKRSPIKIGVFEEMKENIEVLHQMIGSHSRSIQLIRSFLSLAVPHLHPNDIFGSPNDTREFYLDYGELVPKNKKKASEFRPVKSVLVKGKEVECHSEHINAVLGLPLHSVLPYQGLPNTQSLENLKGWLAPMISNTTLRWMDTGAQIEKRDMNIASRYWFGFISNTIMPSQNESILRHPKTTCLRAILAALNPIQTFIDVLIARVMTCESRQLETSEVMALKAEIASLRKDVDYLKSTDFTSLIERADDKDVFVTTRNVQGDGAAQAKSDLETDEELIAT</sequence>
<accession>M1DJW6</accession>
<reference evidence="2" key="2">
    <citation type="submission" date="2015-06" db="UniProtKB">
        <authorList>
            <consortium name="EnsemblPlants"/>
        </authorList>
    </citation>
    <scope>IDENTIFICATION</scope>
    <source>
        <strain evidence="2">DM1-3 516 R44</strain>
    </source>
</reference>
<dbReference type="PaxDb" id="4113-PGSC0003DMT400090210"/>
<dbReference type="EnsemblPlants" id="PGSC0003DMT400090210">
    <property type="protein sequence ID" value="PGSC0003DMT400090210"/>
    <property type="gene ID" value="PGSC0003DMG400039781"/>
</dbReference>
<dbReference type="GO" id="GO:0009523">
    <property type="term" value="C:photosystem II"/>
    <property type="evidence" value="ECO:0000318"/>
    <property type="project" value="GO_Central"/>
</dbReference>
<evidence type="ECO:0000313" key="2">
    <source>
        <dbReference type="EnsemblPlants" id="PGSC0003DMT400090210"/>
    </source>
</evidence>
<dbReference type="PANTHER" id="PTHR33180">
    <property type="entry name" value="PHOTOSYSTEM II CP43 REACTION CENTER PROTEIN"/>
    <property type="match status" value="1"/>
</dbReference>
<dbReference type="AlphaFoldDB" id="M1DJW6"/>
<dbReference type="InterPro" id="IPR046796">
    <property type="entry name" value="Transposase_32_dom"/>
</dbReference>
<dbReference type="Pfam" id="PF20167">
    <property type="entry name" value="Transposase_32"/>
    <property type="match status" value="1"/>
</dbReference>
<dbReference type="PANTHER" id="PTHR33180:SF31">
    <property type="entry name" value="POLYPROTEIN PROTEIN"/>
    <property type="match status" value="1"/>
</dbReference>
<dbReference type="Gramene" id="PGSC0003DMT400090210">
    <property type="protein sequence ID" value="PGSC0003DMT400090210"/>
    <property type="gene ID" value="PGSC0003DMG400039781"/>
</dbReference>
<dbReference type="InParanoid" id="M1DJW6"/>
<organism evidence="2 3">
    <name type="scientific">Solanum tuberosum</name>
    <name type="common">Potato</name>
    <dbReference type="NCBI Taxonomy" id="4113"/>
    <lineage>
        <taxon>Eukaryota</taxon>
        <taxon>Viridiplantae</taxon>
        <taxon>Streptophyta</taxon>
        <taxon>Embryophyta</taxon>
        <taxon>Tracheophyta</taxon>
        <taxon>Spermatophyta</taxon>
        <taxon>Magnoliopsida</taxon>
        <taxon>eudicotyledons</taxon>
        <taxon>Gunneridae</taxon>
        <taxon>Pentapetalae</taxon>
        <taxon>asterids</taxon>
        <taxon>lamiids</taxon>
        <taxon>Solanales</taxon>
        <taxon>Solanaceae</taxon>
        <taxon>Solanoideae</taxon>
        <taxon>Solaneae</taxon>
        <taxon>Solanum</taxon>
    </lineage>
</organism>
<name>M1DJW6_SOLTU</name>